<dbReference type="EMBL" id="BQNB010020506">
    <property type="protein sequence ID" value="GJT96722.1"/>
    <property type="molecule type" value="Genomic_DNA"/>
</dbReference>
<evidence type="ECO:0000313" key="3">
    <source>
        <dbReference type="Proteomes" id="UP001151760"/>
    </source>
</evidence>
<feature type="region of interest" description="Disordered" evidence="1">
    <location>
        <begin position="291"/>
        <end position="313"/>
    </location>
</feature>
<feature type="compositionally biased region" description="Basic and acidic residues" evidence="1">
    <location>
        <begin position="153"/>
        <end position="168"/>
    </location>
</feature>
<feature type="compositionally biased region" description="Acidic residues" evidence="1">
    <location>
        <begin position="169"/>
        <end position="191"/>
    </location>
</feature>
<keyword evidence="3" id="KW-1185">Reference proteome</keyword>
<feature type="compositionally biased region" description="Basic and acidic residues" evidence="1">
    <location>
        <begin position="489"/>
        <end position="500"/>
    </location>
</feature>
<feature type="compositionally biased region" description="Low complexity" evidence="1">
    <location>
        <begin position="293"/>
        <end position="313"/>
    </location>
</feature>
<gene>
    <name evidence="2" type="ORF">Tco_1092240</name>
</gene>
<feature type="compositionally biased region" description="Low complexity" evidence="1">
    <location>
        <begin position="531"/>
        <end position="543"/>
    </location>
</feature>
<reference evidence="2" key="1">
    <citation type="journal article" date="2022" name="Int. J. Mol. Sci.">
        <title>Draft Genome of Tanacetum Coccineum: Genomic Comparison of Closely Related Tanacetum-Family Plants.</title>
        <authorList>
            <person name="Yamashiro T."/>
            <person name="Shiraishi A."/>
            <person name="Nakayama K."/>
            <person name="Satake H."/>
        </authorList>
    </citation>
    <scope>NUCLEOTIDE SEQUENCE</scope>
</reference>
<feature type="compositionally biased region" description="Basic and acidic residues" evidence="1">
    <location>
        <begin position="546"/>
        <end position="559"/>
    </location>
</feature>
<name>A0ABQ5I999_9ASTR</name>
<evidence type="ECO:0000313" key="2">
    <source>
        <dbReference type="EMBL" id="GJT96722.1"/>
    </source>
</evidence>
<feature type="compositionally biased region" description="Basic and acidic residues" evidence="1">
    <location>
        <begin position="578"/>
        <end position="601"/>
    </location>
</feature>
<sequence length="601" mass="67714">MLTIHTTLLLLERKLQPKYVQKKADPDTSPKQKPVQATKGTRIKTKAKVAKSNKKKQPVKKPKAKGLAVLSEVALTEAEQLKLATKRSKKDIHISHTSGSGDGVDTQLKIPDEQQQKTSGTDEGTDSDEEDDDEDEFDDDSDDNDESDDERTEFDRDEIPDPKKTNEEHNEEEEEYDDEFNIEEEEKIDDEEMMYDDEDDKVTKDLYEDVNQVEEDAHMTLTPVIDTQKTGGPTQSFSVSFYFTSKLLNIDNPSSSDNEIASLMDTTAQHATTIPEITSSFTTTVPPAPPFFNPLQQEATPTPTPTTSETTTSLPALPDFASVFKFNERVFNLEKDMSKIKQVDQYAQALSSIPAIVDHYMDNKLGKAINKAILAHNLDSRQKAQDEKNAYIKFIDTSIRDPIKEEKNVTESVEVAVLTRSSSQPTSTYEAAASLFEFELTKIQIDKMENNKSYDKADYKKKLYDALVESYNTDKDLFDSYGEVFSLQRSRDDSEKDRDPSAGSDRGKKRRKSSKDAESFIDSRSKEKKSSSTSKDTSQSQHKSSGKSDHAEEPSHIVEDSGMQQDQEFGMGDNDEQPADKEVTKADWFKKPERPPTSDPD</sequence>
<dbReference type="Proteomes" id="UP001151760">
    <property type="component" value="Unassembled WGS sequence"/>
</dbReference>
<evidence type="ECO:0000256" key="1">
    <source>
        <dbReference type="SAM" id="MobiDB-lite"/>
    </source>
</evidence>
<proteinExistence type="predicted"/>
<feature type="region of interest" description="Disordered" evidence="1">
    <location>
        <begin position="83"/>
        <end position="191"/>
    </location>
</feature>
<accession>A0ABQ5I999</accession>
<feature type="region of interest" description="Disordered" evidence="1">
    <location>
        <begin position="487"/>
        <end position="601"/>
    </location>
</feature>
<feature type="region of interest" description="Disordered" evidence="1">
    <location>
        <begin position="19"/>
        <end position="69"/>
    </location>
</feature>
<feature type="compositionally biased region" description="Acidic residues" evidence="1">
    <location>
        <begin position="123"/>
        <end position="152"/>
    </location>
</feature>
<feature type="compositionally biased region" description="Basic residues" evidence="1">
    <location>
        <begin position="41"/>
        <end position="64"/>
    </location>
</feature>
<organism evidence="2 3">
    <name type="scientific">Tanacetum coccineum</name>
    <dbReference type="NCBI Taxonomy" id="301880"/>
    <lineage>
        <taxon>Eukaryota</taxon>
        <taxon>Viridiplantae</taxon>
        <taxon>Streptophyta</taxon>
        <taxon>Embryophyta</taxon>
        <taxon>Tracheophyta</taxon>
        <taxon>Spermatophyta</taxon>
        <taxon>Magnoliopsida</taxon>
        <taxon>eudicotyledons</taxon>
        <taxon>Gunneridae</taxon>
        <taxon>Pentapetalae</taxon>
        <taxon>asterids</taxon>
        <taxon>campanulids</taxon>
        <taxon>Asterales</taxon>
        <taxon>Asteraceae</taxon>
        <taxon>Asteroideae</taxon>
        <taxon>Anthemideae</taxon>
        <taxon>Anthemidinae</taxon>
        <taxon>Tanacetum</taxon>
    </lineage>
</organism>
<comment type="caution">
    <text evidence="2">The sequence shown here is derived from an EMBL/GenBank/DDBJ whole genome shotgun (WGS) entry which is preliminary data.</text>
</comment>
<protein>
    <submittedName>
        <fullName evidence="2">Uncharacterized protein</fullName>
    </submittedName>
</protein>
<feature type="compositionally biased region" description="Basic and acidic residues" evidence="1">
    <location>
        <begin position="514"/>
        <end position="530"/>
    </location>
</feature>
<reference evidence="2" key="2">
    <citation type="submission" date="2022-01" db="EMBL/GenBank/DDBJ databases">
        <authorList>
            <person name="Yamashiro T."/>
            <person name="Shiraishi A."/>
            <person name="Satake H."/>
            <person name="Nakayama K."/>
        </authorList>
    </citation>
    <scope>NUCLEOTIDE SEQUENCE</scope>
</reference>